<organism evidence="1 2">
    <name type="scientific">Pseudogymnoascus destructans (strain ATCC MYA-4855 / 20631-21)</name>
    <name type="common">Bat white-nose syndrome fungus</name>
    <name type="synonym">Geomyces destructans</name>
    <dbReference type="NCBI Taxonomy" id="658429"/>
    <lineage>
        <taxon>Eukaryota</taxon>
        <taxon>Fungi</taxon>
        <taxon>Dikarya</taxon>
        <taxon>Ascomycota</taxon>
        <taxon>Pezizomycotina</taxon>
        <taxon>Leotiomycetes</taxon>
        <taxon>Thelebolales</taxon>
        <taxon>Thelebolaceae</taxon>
        <taxon>Pseudogymnoascus</taxon>
    </lineage>
</organism>
<protein>
    <submittedName>
        <fullName evidence="1">Uncharacterized protein</fullName>
    </submittedName>
</protein>
<evidence type="ECO:0000313" key="2">
    <source>
        <dbReference type="Proteomes" id="UP000011064"/>
    </source>
</evidence>
<dbReference type="HOGENOM" id="CLU_1540734_0_0_1"/>
<dbReference type="Proteomes" id="UP000011064">
    <property type="component" value="Unassembled WGS sequence"/>
</dbReference>
<dbReference type="AlphaFoldDB" id="L8GBK4"/>
<dbReference type="EMBL" id="GL573258">
    <property type="protein sequence ID" value="ELR10462.1"/>
    <property type="molecule type" value="Genomic_DNA"/>
</dbReference>
<reference evidence="2" key="1">
    <citation type="submission" date="2010-09" db="EMBL/GenBank/DDBJ databases">
        <title>The genome sequence of Geomyces destructans 20631-21.</title>
        <authorList>
            <consortium name="The Broad Institute Genome Sequencing Platform"/>
            <person name="Cuomo C.A."/>
            <person name="Blehert D.S."/>
            <person name="Lorch J.M."/>
            <person name="Young S.K."/>
            <person name="Zeng Q."/>
            <person name="Gargeya S."/>
            <person name="Fitzgerald M."/>
            <person name="Haas B."/>
            <person name="Abouelleil A."/>
            <person name="Alvarado L."/>
            <person name="Arachchi H.M."/>
            <person name="Berlin A."/>
            <person name="Brown A."/>
            <person name="Chapman S.B."/>
            <person name="Chen Z."/>
            <person name="Dunbar C."/>
            <person name="Freedman E."/>
            <person name="Gearin G."/>
            <person name="Gellesch M."/>
            <person name="Goldberg J."/>
            <person name="Griggs A."/>
            <person name="Gujja S."/>
            <person name="Heiman D."/>
            <person name="Howarth C."/>
            <person name="Larson L."/>
            <person name="Lui A."/>
            <person name="MacDonald P.J.P."/>
            <person name="Montmayeur A."/>
            <person name="Murphy C."/>
            <person name="Neiman D."/>
            <person name="Pearson M."/>
            <person name="Priest M."/>
            <person name="Roberts A."/>
            <person name="Saif S."/>
            <person name="Shea T."/>
            <person name="Shenoy N."/>
            <person name="Sisk P."/>
            <person name="Stolte C."/>
            <person name="Sykes S."/>
            <person name="Wortman J."/>
            <person name="Nusbaum C."/>
            <person name="Birren B."/>
        </authorList>
    </citation>
    <scope>NUCLEOTIDE SEQUENCE [LARGE SCALE GENOMIC DNA]</scope>
    <source>
        <strain evidence="2">ATCC MYA-4855 / 20631-21</strain>
    </source>
</reference>
<dbReference type="InParanoid" id="L8GBK4"/>
<dbReference type="VEuPathDB" id="FungiDB:GMDG_04744"/>
<proteinExistence type="predicted"/>
<gene>
    <name evidence="1" type="ORF">GMDG_04744</name>
</gene>
<accession>L8GBK4</accession>
<sequence>MASHPSICQLSLSTNDNSVINDLQLIVKQSKSRHISQRQHPQYSDRYICQIHFHTLRIPGWKVGPLQYIPDRARTSVLSLPRHAVFLSLCATILRAPQPPIPSAISISILGLRLPYRLSLRTPLFCGDTGPYIHSRIAPQRKLEICQATFPTISRRLRQRFAHNASSINRAWRR</sequence>
<evidence type="ECO:0000313" key="1">
    <source>
        <dbReference type="EMBL" id="ELR10462.1"/>
    </source>
</evidence>
<name>L8GBK4_PSED2</name>
<keyword evidence="2" id="KW-1185">Reference proteome</keyword>